<sequence>MLTTLPDLQGTTPAPRNVSAGESVDFMKFLMLPLFGIVCIVGLLGNALIMYIMQFKIRQKSITDIYVTNLAVADFIFLSMLPFWTIDMGMNGRWIFGRALCKITSGSTHFHMYASVFFLAAMSVDRLFAVVFYRHSQKLRTRNGAVIGSVAVWVFSIIISSVPFYFRDLQHNNQTGFSRCTWMFSEEIPSHRQWFFIHFFTRSIIGFALPFLIIAACYSAIIIFLKSRKTSGQLTSKRQDRATTMVMVVILVFLICWLPNQISNVIYALQGLGVINAPAVPSAIHYYIHMFSTCLAWSHSCVNPILYAFMREDLKLKMTEVLHSLMCHCCGSVTADRFLKANKAPKGDSSKPRKGICPCWGKRKRTCDEGELFVNEVREAPENLLRKDSEKRDQASYNAPQIVGVETETTFHTNREQGNTYITSVVR</sequence>
<feature type="transmembrane region" description="Helical" evidence="8">
    <location>
        <begin position="204"/>
        <end position="225"/>
    </location>
</feature>
<evidence type="ECO:0000256" key="1">
    <source>
        <dbReference type="ARBA" id="ARBA00004141"/>
    </source>
</evidence>
<feature type="transmembrane region" description="Helical" evidence="8">
    <location>
        <begin position="29"/>
        <end position="53"/>
    </location>
</feature>
<evidence type="ECO:0000256" key="7">
    <source>
        <dbReference type="ARBA" id="ARBA00023224"/>
    </source>
</evidence>
<dbReference type="PROSITE" id="PS50262">
    <property type="entry name" value="G_PROTEIN_RECEP_F1_2"/>
    <property type="match status" value="1"/>
</dbReference>
<organism evidence="10">
    <name type="scientific">Phallusia mammillata</name>
    <dbReference type="NCBI Taxonomy" id="59560"/>
    <lineage>
        <taxon>Eukaryota</taxon>
        <taxon>Metazoa</taxon>
        <taxon>Chordata</taxon>
        <taxon>Tunicata</taxon>
        <taxon>Ascidiacea</taxon>
        <taxon>Phlebobranchia</taxon>
        <taxon>Ascidiidae</taxon>
        <taxon>Phallusia</taxon>
    </lineage>
</organism>
<dbReference type="GO" id="GO:0004930">
    <property type="term" value="F:G protein-coupled receptor activity"/>
    <property type="evidence" value="ECO:0007669"/>
    <property type="project" value="UniProtKB-KW"/>
</dbReference>
<evidence type="ECO:0000256" key="8">
    <source>
        <dbReference type="SAM" id="Phobius"/>
    </source>
</evidence>
<gene>
    <name evidence="10" type="primary">Sstr5-003</name>
</gene>
<feature type="transmembrane region" description="Helical" evidence="8">
    <location>
        <begin position="145"/>
        <end position="166"/>
    </location>
</feature>
<evidence type="ECO:0000256" key="4">
    <source>
        <dbReference type="ARBA" id="ARBA00023040"/>
    </source>
</evidence>
<feature type="transmembrane region" description="Helical" evidence="8">
    <location>
        <begin position="65"/>
        <end position="86"/>
    </location>
</feature>
<dbReference type="InterPro" id="IPR000276">
    <property type="entry name" value="GPCR_Rhodpsn"/>
</dbReference>
<keyword evidence="3 8" id="KW-1133">Transmembrane helix</keyword>
<feature type="transmembrane region" description="Helical" evidence="8">
    <location>
        <begin position="287"/>
        <end position="309"/>
    </location>
</feature>
<keyword evidence="6 10" id="KW-0675">Receptor</keyword>
<feature type="transmembrane region" description="Helical" evidence="8">
    <location>
        <begin position="246"/>
        <end position="267"/>
    </location>
</feature>
<keyword evidence="4" id="KW-0297">G-protein coupled receptor</keyword>
<evidence type="ECO:0000256" key="2">
    <source>
        <dbReference type="ARBA" id="ARBA00022692"/>
    </source>
</evidence>
<comment type="subcellular location">
    <subcellularLocation>
        <location evidence="1">Membrane</location>
        <topology evidence="1">Multi-pass membrane protein</topology>
    </subcellularLocation>
</comment>
<evidence type="ECO:0000313" key="10">
    <source>
        <dbReference type="EMBL" id="CAB3266619.1"/>
    </source>
</evidence>
<dbReference type="Gene3D" id="1.20.1070.10">
    <property type="entry name" value="Rhodopsin 7-helix transmembrane proteins"/>
    <property type="match status" value="1"/>
</dbReference>
<dbReference type="InterPro" id="IPR050119">
    <property type="entry name" value="CCR1-9-like"/>
</dbReference>
<feature type="transmembrane region" description="Helical" evidence="8">
    <location>
        <begin position="112"/>
        <end position="133"/>
    </location>
</feature>
<dbReference type="InterPro" id="IPR017452">
    <property type="entry name" value="GPCR_Rhodpsn_7TM"/>
</dbReference>
<name>A0A6F9DU02_9ASCI</name>
<accession>A0A6F9DU02</accession>
<proteinExistence type="evidence at transcript level"/>
<dbReference type="SUPFAM" id="SSF81321">
    <property type="entry name" value="Family A G protein-coupled receptor-like"/>
    <property type="match status" value="1"/>
</dbReference>
<dbReference type="EMBL" id="LR790757">
    <property type="protein sequence ID" value="CAB3266619.1"/>
    <property type="molecule type" value="mRNA"/>
</dbReference>
<evidence type="ECO:0000256" key="5">
    <source>
        <dbReference type="ARBA" id="ARBA00023136"/>
    </source>
</evidence>
<dbReference type="PANTHER" id="PTHR10489">
    <property type="entry name" value="CELL ADHESION MOLECULE"/>
    <property type="match status" value="1"/>
</dbReference>
<keyword evidence="2 8" id="KW-0812">Transmembrane</keyword>
<reference evidence="10" key="1">
    <citation type="submission" date="2020-04" db="EMBL/GenBank/DDBJ databases">
        <authorList>
            <person name="Neveu A P."/>
        </authorList>
    </citation>
    <scope>NUCLEOTIDE SEQUENCE</scope>
    <source>
        <tissue evidence="10">Whole embryo</tissue>
    </source>
</reference>
<dbReference type="PRINTS" id="PR00237">
    <property type="entry name" value="GPCRRHODOPSN"/>
</dbReference>
<keyword evidence="7" id="KW-0807">Transducer</keyword>
<dbReference type="Pfam" id="PF00001">
    <property type="entry name" value="7tm_1"/>
    <property type="match status" value="1"/>
</dbReference>
<evidence type="ECO:0000256" key="3">
    <source>
        <dbReference type="ARBA" id="ARBA00022989"/>
    </source>
</evidence>
<dbReference type="AlphaFoldDB" id="A0A6F9DU02"/>
<evidence type="ECO:0000256" key="6">
    <source>
        <dbReference type="ARBA" id="ARBA00023170"/>
    </source>
</evidence>
<keyword evidence="5 8" id="KW-0472">Membrane</keyword>
<evidence type="ECO:0000259" key="9">
    <source>
        <dbReference type="PROSITE" id="PS50262"/>
    </source>
</evidence>
<feature type="domain" description="G-protein coupled receptors family 1 profile" evidence="9">
    <location>
        <begin position="45"/>
        <end position="307"/>
    </location>
</feature>
<dbReference type="PANTHER" id="PTHR10489:SF932">
    <property type="entry name" value="G-PROTEIN COUPLED RECEPTORS FAMILY 1 PROFILE DOMAIN-CONTAINING PROTEIN"/>
    <property type="match status" value="1"/>
</dbReference>
<dbReference type="GO" id="GO:0016020">
    <property type="term" value="C:membrane"/>
    <property type="evidence" value="ECO:0007669"/>
    <property type="project" value="UniProtKB-SubCell"/>
</dbReference>
<protein>
    <submittedName>
        <fullName evidence="10">Somatostatin receptor type 5-like</fullName>
    </submittedName>
</protein>